<proteinExistence type="inferred from homology"/>
<feature type="transmembrane region" description="Helical" evidence="5">
    <location>
        <begin position="61"/>
        <end position="82"/>
    </location>
</feature>
<keyword evidence="4 5" id="KW-0472">Membrane</keyword>
<feature type="transmembrane region" description="Helical" evidence="5">
    <location>
        <begin position="247"/>
        <end position="266"/>
    </location>
</feature>
<feature type="region of interest" description="Disordered" evidence="6">
    <location>
        <begin position="1"/>
        <end position="25"/>
    </location>
</feature>
<reference evidence="7 8" key="1">
    <citation type="submission" date="2019-07" db="EMBL/GenBank/DDBJ databases">
        <title>Annotation for the trematode Paragonimus westermani.</title>
        <authorList>
            <person name="Choi Y.-J."/>
        </authorList>
    </citation>
    <scope>NUCLEOTIDE SEQUENCE [LARGE SCALE GENOMIC DNA]</scope>
    <source>
        <strain evidence="7">180907_Pwestermani</strain>
    </source>
</reference>
<dbReference type="GO" id="GO:2001234">
    <property type="term" value="P:negative regulation of apoptotic signaling pathway"/>
    <property type="evidence" value="ECO:0007669"/>
    <property type="project" value="TreeGrafter"/>
</dbReference>
<evidence type="ECO:0000256" key="6">
    <source>
        <dbReference type="SAM" id="MobiDB-lite"/>
    </source>
</evidence>
<gene>
    <name evidence="7" type="ORF">P879_08245</name>
</gene>
<evidence type="ECO:0000313" key="7">
    <source>
        <dbReference type="EMBL" id="KAF8566037.1"/>
    </source>
</evidence>
<dbReference type="GO" id="GO:0005783">
    <property type="term" value="C:endoplasmic reticulum"/>
    <property type="evidence" value="ECO:0007669"/>
    <property type="project" value="TreeGrafter"/>
</dbReference>
<evidence type="ECO:0000256" key="5">
    <source>
        <dbReference type="RuleBase" id="RU004379"/>
    </source>
</evidence>
<evidence type="ECO:0000256" key="4">
    <source>
        <dbReference type="ARBA" id="ARBA00023136"/>
    </source>
</evidence>
<comment type="similarity">
    <text evidence="5">Belongs to the BI1 family.</text>
</comment>
<feature type="compositionally biased region" description="Low complexity" evidence="6">
    <location>
        <begin position="1"/>
        <end position="21"/>
    </location>
</feature>
<dbReference type="OrthoDB" id="7933078at2759"/>
<dbReference type="EMBL" id="JTDF01005701">
    <property type="protein sequence ID" value="KAF8566037.1"/>
    <property type="molecule type" value="Genomic_DNA"/>
</dbReference>
<name>A0A8T0DGZ9_9TREM</name>
<feature type="transmembrane region" description="Helical" evidence="5">
    <location>
        <begin position="125"/>
        <end position="144"/>
    </location>
</feature>
<accession>A0A8T0DGZ9</accession>
<evidence type="ECO:0000256" key="3">
    <source>
        <dbReference type="ARBA" id="ARBA00022989"/>
    </source>
</evidence>
<dbReference type="Pfam" id="PF01027">
    <property type="entry name" value="Bax1-I"/>
    <property type="match status" value="1"/>
</dbReference>
<dbReference type="AlphaFoldDB" id="A0A8T0DGZ9"/>
<keyword evidence="2 5" id="KW-0812">Transmembrane</keyword>
<feature type="transmembrane region" description="Helical" evidence="5">
    <location>
        <begin position="208"/>
        <end position="227"/>
    </location>
</feature>
<dbReference type="CDD" id="cd10428">
    <property type="entry name" value="LFG_like"/>
    <property type="match status" value="1"/>
</dbReference>
<sequence length="271" mass="30598">MTDYYPPQQTAPYPTNGSSMPNQPPPPYYPNSNNVSIPAQEQFTSDAFSDKAVRRAFIRKVYLILALQLTITLGIVCIFTFVPVIKDGVRRYYWIYYLSYAIFLVTYILLGCFVQCRRRFPTNIICLFVFTLALSYMAGTISAFHRIEAVLIALIMTILLCLAITLFAIQTRWDFTVCSGFILVASVCVFLVGMACLIVNFTLGTNRVLQAVYAGLVLLLFGFMLVYDTQQVVGGRKYELDEEEYVFGAMQLYVDVVMIFVALLGLSGSQY</sequence>
<keyword evidence="3 5" id="KW-1133">Transmembrane helix</keyword>
<dbReference type="PANTHER" id="PTHR23291:SF127">
    <property type="entry name" value="PROTEIN LIFEGUARD 1-LIKE"/>
    <property type="match status" value="1"/>
</dbReference>
<feature type="transmembrane region" description="Helical" evidence="5">
    <location>
        <begin position="150"/>
        <end position="169"/>
    </location>
</feature>
<dbReference type="GO" id="GO:0016020">
    <property type="term" value="C:membrane"/>
    <property type="evidence" value="ECO:0007669"/>
    <property type="project" value="UniProtKB-SubCell"/>
</dbReference>
<evidence type="ECO:0000256" key="2">
    <source>
        <dbReference type="ARBA" id="ARBA00022692"/>
    </source>
</evidence>
<keyword evidence="8" id="KW-1185">Reference proteome</keyword>
<dbReference type="GO" id="GO:0005794">
    <property type="term" value="C:Golgi apparatus"/>
    <property type="evidence" value="ECO:0007669"/>
    <property type="project" value="TreeGrafter"/>
</dbReference>
<evidence type="ECO:0000256" key="1">
    <source>
        <dbReference type="ARBA" id="ARBA00004141"/>
    </source>
</evidence>
<protein>
    <submittedName>
        <fullName evidence="7">Uncharacterized protein</fullName>
    </submittedName>
</protein>
<feature type="transmembrane region" description="Helical" evidence="5">
    <location>
        <begin position="181"/>
        <end position="202"/>
    </location>
</feature>
<dbReference type="Proteomes" id="UP000699462">
    <property type="component" value="Unassembled WGS sequence"/>
</dbReference>
<dbReference type="PANTHER" id="PTHR23291">
    <property type="entry name" value="BAX INHIBITOR-RELATED"/>
    <property type="match status" value="1"/>
</dbReference>
<dbReference type="InterPro" id="IPR006214">
    <property type="entry name" value="Bax_inhibitor_1-related"/>
</dbReference>
<organism evidence="7 8">
    <name type="scientific">Paragonimus westermani</name>
    <dbReference type="NCBI Taxonomy" id="34504"/>
    <lineage>
        <taxon>Eukaryota</taxon>
        <taxon>Metazoa</taxon>
        <taxon>Spiralia</taxon>
        <taxon>Lophotrochozoa</taxon>
        <taxon>Platyhelminthes</taxon>
        <taxon>Trematoda</taxon>
        <taxon>Digenea</taxon>
        <taxon>Plagiorchiida</taxon>
        <taxon>Troglotremata</taxon>
        <taxon>Troglotrematidae</taxon>
        <taxon>Paragonimus</taxon>
    </lineage>
</organism>
<comment type="caution">
    <text evidence="7">The sequence shown here is derived from an EMBL/GenBank/DDBJ whole genome shotgun (WGS) entry which is preliminary data.</text>
</comment>
<feature type="transmembrane region" description="Helical" evidence="5">
    <location>
        <begin position="94"/>
        <end position="113"/>
    </location>
</feature>
<comment type="subcellular location">
    <subcellularLocation>
        <location evidence="1">Membrane</location>
        <topology evidence="1">Multi-pass membrane protein</topology>
    </subcellularLocation>
</comment>
<evidence type="ECO:0000313" key="8">
    <source>
        <dbReference type="Proteomes" id="UP000699462"/>
    </source>
</evidence>